<keyword evidence="6 8" id="KW-0472">Membrane</keyword>
<dbReference type="EMBL" id="LWSA01000064">
    <property type="protein sequence ID" value="OCX74670.1"/>
    <property type="molecule type" value="Genomic_DNA"/>
</dbReference>
<dbReference type="InterPro" id="IPR024791">
    <property type="entry name" value="Cyt_c/ubiquinol_Oxase_su3"/>
</dbReference>
<comment type="subcellular location">
    <subcellularLocation>
        <location evidence="1 7">Cell membrane</location>
        <topology evidence="1 7">Multi-pass membrane protein</topology>
    </subcellularLocation>
</comment>
<feature type="transmembrane region" description="Helical" evidence="8">
    <location>
        <begin position="145"/>
        <end position="169"/>
    </location>
</feature>
<feature type="transmembrane region" description="Helical" evidence="8">
    <location>
        <begin position="190"/>
        <end position="211"/>
    </location>
</feature>
<dbReference type="GO" id="GO:0005886">
    <property type="term" value="C:plasma membrane"/>
    <property type="evidence" value="ECO:0007669"/>
    <property type="project" value="UniProtKB-SubCell"/>
</dbReference>
<evidence type="ECO:0000256" key="2">
    <source>
        <dbReference type="ARBA" id="ARBA00010581"/>
    </source>
</evidence>
<name>A0A1C2IY94_ACITH</name>
<dbReference type="EMBL" id="LWRY01000293">
    <property type="protein sequence ID" value="OCX67870.1"/>
    <property type="molecule type" value="Genomic_DNA"/>
</dbReference>
<keyword evidence="5 8" id="KW-1133">Transmembrane helix</keyword>
<keyword evidence="4 7" id="KW-0812">Transmembrane</keyword>
<evidence type="ECO:0000313" key="11">
    <source>
        <dbReference type="EMBL" id="OCX74670.1"/>
    </source>
</evidence>
<proteinExistence type="inferred from homology"/>
<feature type="transmembrane region" description="Helical" evidence="8">
    <location>
        <begin position="34"/>
        <end position="54"/>
    </location>
</feature>
<dbReference type="Proteomes" id="UP000094893">
    <property type="component" value="Unassembled WGS sequence"/>
</dbReference>
<dbReference type="PANTHER" id="PTHR11403">
    <property type="entry name" value="CYTOCHROME C OXIDASE SUBUNIT III"/>
    <property type="match status" value="1"/>
</dbReference>
<dbReference type="InterPro" id="IPR000298">
    <property type="entry name" value="Cyt_c_oxidase-like_su3"/>
</dbReference>
<evidence type="ECO:0000256" key="4">
    <source>
        <dbReference type="ARBA" id="ARBA00022692"/>
    </source>
</evidence>
<evidence type="ECO:0000313" key="12">
    <source>
        <dbReference type="Proteomes" id="UP000094893"/>
    </source>
</evidence>
<dbReference type="InterPro" id="IPR035973">
    <property type="entry name" value="Cyt_c_oxidase_su3-like_sf"/>
</dbReference>
<dbReference type="Gene3D" id="1.20.120.80">
    <property type="entry name" value="Cytochrome c oxidase, subunit III, four-helix bundle"/>
    <property type="match status" value="1"/>
</dbReference>
<evidence type="ECO:0000256" key="3">
    <source>
        <dbReference type="ARBA" id="ARBA00022475"/>
    </source>
</evidence>
<dbReference type="GO" id="GO:0019646">
    <property type="term" value="P:aerobic electron transport chain"/>
    <property type="evidence" value="ECO:0007669"/>
    <property type="project" value="InterPro"/>
</dbReference>
<dbReference type="GeneID" id="60695287"/>
<evidence type="ECO:0000256" key="5">
    <source>
        <dbReference type="ARBA" id="ARBA00022989"/>
    </source>
</evidence>
<accession>A0A1C2IY94</accession>
<evidence type="ECO:0000256" key="7">
    <source>
        <dbReference type="RuleBase" id="RU003376"/>
    </source>
</evidence>
<reference evidence="10 12" key="1">
    <citation type="journal article" date="2016" name="Int. J. Mol. Sci.">
        <title>Comparative genomics of the extreme acidophile Acidithiobacillus thiooxidans reveals intraspecific divergence and niche adaptation.</title>
        <authorList>
            <person name="Zhang X."/>
            <person name="Feng X."/>
            <person name="Tao J."/>
            <person name="Ma L."/>
            <person name="Xiao Y."/>
            <person name="Liang Y."/>
            <person name="Liu X."/>
            <person name="Yin H."/>
        </authorList>
    </citation>
    <scope>NUCLEOTIDE SEQUENCE [LARGE SCALE GENOMIC DNA]</scope>
    <source>
        <strain evidence="11 12">A02</strain>
        <strain evidence="10">DXS-W</strain>
    </source>
</reference>
<keyword evidence="13" id="KW-1185">Reference proteome</keyword>
<evidence type="ECO:0000313" key="10">
    <source>
        <dbReference type="EMBL" id="OCX67870.1"/>
    </source>
</evidence>
<dbReference type="PROSITE" id="PS50253">
    <property type="entry name" value="COX3"/>
    <property type="match status" value="1"/>
</dbReference>
<evidence type="ECO:0000256" key="8">
    <source>
        <dbReference type="SAM" id="Phobius"/>
    </source>
</evidence>
<dbReference type="GO" id="GO:0004129">
    <property type="term" value="F:cytochrome-c oxidase activity"/>
    <property type="evidence" value="ECO:0007669"/>
    <property type="project" value="InterPro"/>
</dbReference>
<feature type="transmembrane region" description="Helical" evidence="8">
    <location>
        <begin position="104"/>
        <end position="125"/>
    </location>
</feature>
<comment type="similarity">
    <text evidence="2 7">Belongs to the cytochrome c oxidase subunit 3 family.</text>
</comment>
<dbReference type="STRING" id="930.GCA_002079865_01212"/>
<dbReference type="PANTHER" id="PTHR11403:SF2">
    <property type="entry name" value="CYTOCHROME BO(3) UBIQUINOL OXIDASE SUBUNIT 3"/>
    <property type="match status" value="1"/>
</dbReference>
<evidence type="ECO:0000259" key="9">
    <source>
        <dbReference type="PROSITE" id="PS50253"/>
    </source>
</evidence>
<feature type="domain" description="Heme-copper oxidase subunit III family profile" evidence="9">
    <location>
        <begin position="1"/>
        <end position="210"/>
    </location>
</feature>
<organism evidence="10 13">
    <name type="scientific">Acidithiobacillus thiooxidans</name>
    <name type="common">Thiobacillus thiooxidans</name>
    <dbReference type="NCBI Taxonomy" id="930"/>
    <lineage>
        <taxon>Bacteria</taxon>
        <taxon>Pseudomonadati</taxon>
        <taxon>Pseudomonadota</taxon>
        <taxon>Acidithiobacillia</taxon>
        <taxon>Acidithiobacillales</taxon>
        <taxon>Acidithiobacillaceae</taxon>
        <taxon>Acidithiobacillus</taxon>
    </lineage>
</organism>
<dbReference type="eggNOG" id="COG1845">
    <property type="taxonomic scope" value="Bacteria"/>
</dbReference>
<dbReference type="SUPFAM" id="SSF81452">
    <property type="entry name" value="Cytochrome c oxidase subunit III-like"/>
    <property type="match status" value="1"/>
</dbReference>
<dbReference type="Pfam" id="PF00510">
    <property type="entry name" value="COX3"/>
    <property type="match status" value="1"/>
</dbReference>
<dbReference type="AlphaFoldDB" id="A0A1C2IY94"/>
<sequence>MSSSHDKPVDPNQVVLWSDDYEGHDVISTRTFGFWMYILSDGMLFATLFAAYGVLSYSHSYYTGPTPAQFVAPWYTFIQTMALFLSVLAYGFSMASLKTGSKAGVINGIIASMVLGIVFVGLDIHDVLRMISIGVTPEVSGGLSAFYALTQVHAAHIFVGLIWMLVMLYQILRKGFTEDVVGRLISLRMFWQFQAVMWVFIYVFVYLWGYMS</sequence>
<protein>
    <submittedName>
        <fullName evidence="10">Cytochrome O ubiquinol oxidase</fullName>
    </submittedName>
</protein>
<feature type="transmembrane region" description="Helical" evidence="8">
    <location>
        <begin position="74"/>
        <end position="92"/>
    </location>
</feature>
<dbReference type="OrthoDB" id="9810850at2"/>
<dbReference type="RefSeq" id="WP_010643012.1">
    <property type="nucleotide sequence ID" value="NZ_DAIAWO010000043.1"/>
</dbReference>
<evidence type="ECO:0000256" key="6">
    <source>
        <dbReference type="ARBA" id="ARBA00023136"/>
    </source>
</evidence>
<dbReference type="InterPro" id="IPR013833">
    <property type="entry name" value="Cyt_c_oxidase_su3_a-hlx"/>
</dbReference>
<gene>
    <name evidence="10" type="ORF">A6M23_19685</name>
    <name evidence="11" type="ORF">A6P07_05220</name>
</gene>
<keyword evidence="3" id="KW-1003">Cell membrane</keyword>
<comment type="caution">
    <text evidence="10">The sequence shown here is derived from an EMBL/GenBank/DDBJ whole genome shotgun (WGS) entry which is preliminary data.</text>
</comment>
<dbReference type="Proteomes" id="UP000095008">
    <property type="component" value="Unassembled WGS sequence"/>
</dbReference>
<evidence type="ECO:0000256" key="1">
    <source>
        <dbReference type="ARBA" id="ARBA00004651"/>
    </source>
</evidence>
<evidence type="ECO:0000313" key="13">
    <source>
        <dbReference type="Proteomes" id="UP000095008"/>
    </source>
</evidence>